<keyword evidence="2" id="KW-0472">Membrane</keyword>
<feature type="region of interest" description="Disordered" evidence="1">
    <location>
        <begin position="49"/>
        <end position="76"/>
    </location>
</feature>
<comment type="caution">
    <text evidence="3">The sequence shown here is derived from an EMBL/GenBank/DDBJ whole genome shotgun (WGS) entry which is preliminary data.</text>
</comment>
<accession>A0A3N4Z4M5</accession>
<reference evidence="3 4" key="1">
    <citation type="submission" date="2018-11" db="EMBL/GenBank/DDBJ databases">
        <title>Sequencing the genomes of 1000 actinobacteria strains.</title>
        <authorList>
            <person name="Klenk H.-P."/>
        </authorList>
    </citation>
    <scope>NUCLEOTIDE SEQUENCE [LARGE SCALE GENOMIC DNA]</scope>
    <source>
        <strain evidence="3 4">DSM 14418</strain>
    </source>
</reference>
<evidence type="ECO:0000256" key="2">
    <source>
        <dbReference type="SAM" id="Phobius"/>
    </source>
</evidence>
<name>A0A3N4Z4M5_9MICO</name>
<keyword evidence="2" id="KW-0812">Transmembrane</keyword>
<evidence type="ECO:0000256" key="1">
    <source>
        <dbReference type="SAM" id="MobiDB-lite"/>
    </source>
</evidence>
<proteinExistence type="predicted"/>
<organism evidence="3 4">
    <name type="scientific">Georgenia muralis</name>
    <dbReference type="NCBI Taxonomy" id="154117"/>
    <lineage>
        <taxon>Bacteria</taxon>
        <taxon>Bacillati</taxon>
        <taxon>Actinomycetota</taxon>
        <taxon>Actinomycetes</taxon>
        <taxon>Micrococcales</taxon>
        <taxon>Bogoriellaceae</taxon>
        <taxon>Georgenia</taxon>
    </lineage>
</organism>
<keyword evidence="2" id="KW-1133">Transmembrane helix</keyword>
<sequence>MINRKQLWLYAGVVVLGVVLWTAGVSTTTIVTLALVALMMVMHLGGHGGHAHGQGGDQRPDTTARTGRQPGGGHQH</sequence>
<dbReference type="RefSeq" id="WP_123918361.1">
    <property type="nucleotide sequence ID" value="NZ_RKRA01000001.1"/>
</dbReference>
<evidence type="ECO:0008006" key="5">
    <source>
        <dbReference type="Google" id="ProtNLM"/>
    </source>
</evidence>
<dbReference type="Proteomes" id="UP000280726">
    <property type="component" value="Unassembled WGS sequence"/>
</dbReference>
<evidence type="ECO:0000313" key="3">
    <source>
        <dbReference type="EMBL" id="RPF28259.1"/>
    </source>
</evidence>
<gene>
    <name evidence="3" type="ORF">EDD32_2781</name>
</gene>
<dbReference type="AlphaFoldDB" id="A0A3N4Z4M5"/>
<protein>
    <recommendedName>
        <fullName evidence="5">DUF2933 family protein</fullName>
    </recommendedName>
</protein>
<keyword evidence="4" id="KW-1185">Reference proteome</keyword>
<dbReference type="EMBL" id="RKRA01000001">
    <property type="protein sequence ID" value="RPF28259.1"/>
    <property type="molecule type" value="Genomic_DNA"/>
</dbReference>
<evidence type="ECO:0000313" key="4">
    <source>
        <dbReference type="Proteomes" id="UP000280726"/>
    </source>
</evidence>
<feature type="transmembrane region" description="Helical" evidence="2">
    <location>
        <begin position="7"/>
        <end position="40"/>
    </location>
</feature>